<gene>
    <name evidence="1" type="ORF">FWK35_00031339</name>
</gene>
<evidence type="ECO:0000313" key="2">
    <source>
        <dbReference type="Proteomes" id="UP000478052"/>
    </source>
</evidence>
<dbReference type="Proteomes" id="UP000478052">
    <property type="component" value="Unassembled WGS sequence"/>
</dbReference>
<dbReference type="EMBL" id="VUJU01004302">
    <property type="protein sequence ID" value="KAF0754844.1"/>
    <property type="molecule type" value="Genomic_DNA"/>
</dbReference>
<reference evidence="1 2" key="1">
    <citation type="submission" date="2019-08" db="EMBL/GenBank/DDBJ databases">
        <title>Whole genome of Aphis craccivora.</title>
        <authorList>
            <person name="Voronova N.V."/>
            <person name="Shulinski R.S."/>
            <person name="Bandarenka Y.V."/>
            <person name="Zhorov D.G."/>
            <person name="Warner D."/>
        </authorList>
    </citation>
    <scope>NUCLEOTIDE SEQUENCE [LARGE SCALE GENOMIC DNA]</scope>
    <source>
        <strain evidence="1">180601</strain>
        <tissue evidence="1">Whole Body</tissue>
    </source>
</reference>
<accession>A0A6G0YF67</accession>
<proteinExistence type="predicted"/>
<dbReference type="SUPFAM" id="SSF53098">
    <property type="entry name" value="Ribonuclease H-like"/>
    <property type="match status" value="1"/>
</dbReference>
<protein>
    <submittedName>
        <fullName evidence="1">Protein FAM200B-like</fullName>
    </submittedName>
</protein>
<keyword evidence="2" id="KW-1185">Reference proteome</keyword>
<dbReference type="InterPro" id="IPR012337">
    <property type="entry name" value="RNaseH-like_sf"/>
</dbReference>
<dbReference type="OrthoDB" id="6608707at2759"/>
<name>A0A6G0YF67_APHCR</name>
<comment type="caution">
    <text evidence="1">The sequence shown here is derived from an EMBL/GenBank/DDBJ whole genome shotgun (WGS) entry which is preliminary data.</text>
</comment>
<evidence type="ECO:0000313" key="1">
    <source>
        <dbReference type="EMBL" id="KAF0754844.1"/>
    </source>
</evidence>
<dbReference type="AlphaFoldDB" id="A0A6G0YF67"/>
<sequence>MENNRNNSNIKLDEDNLFDEFSHVEQIFKSRIHEWQKNSAKVEVKWCEIFECTKAHNIDTTNISKIVEYSLAIPGTNAAVERIFSTINVLWTDEKNRFLVETIKSIIIVKTHFKNLSCNKFYNILLKETRLLDEIGSAQKYTKTTKEEMYMPSSSK</sequence>
<organism evidence="1 2">
    <name type="scientific">Aphis craccivora</name>
    <name type="common">Cowpea aphid</name>
    <dbReference type="NCBI Taxonomy" id="307492"/>
    <lineage>
        <taxon>Eukaryota</taxon>
        <taxon>Metazoa</taxon>
        <taxon>Ecdysozoa</taxon>
        <taxon>Arthropoda</taxon>
        <taxon>Hexapoda</taxon>
        <taxon>Insecta</taxon>
        <taxon>Pterygota</taxon>
        <taxon>Neoptera</taxon>
        <taxon>Paraneoptera</taxon>
        <taxon>Hemiptera</taxon>
        <taxon>Sternorrhyncha</taxon>
        <taxon>Aphidomorpha</taxon>
        <taxon>Aphidoidea</taxon>
        <taxon>Aphididae</taxon>
        <taxon>Aphidini</taxon>
        <taxon>Aphis</taxon>
        <taxon>Aphis</taxon>
    </lineage>
</organism>